<accession>A0A4Y2UNN1</accession>
<sequence length="99" mass="11036">MIQNLVGPPLNLTTASECPGMDFEFPSIDQDLGNLVTQTIGGILKPCEQNLGLVAEVVDLPEHFIAVWKCKHNEWIKLVYNGIQLDHRFHGAAYGNHRP</sequence>
<evidence type="ECO:0000313" key="1">
    <source>
        <dbReference type="EMBL" id="GBO13147.1"/>
    </source>
</evidence>
<dbReference type="Proteomes" id="UP000499080">
    <property type="component" value="Unassembled WGS sequence"/>
</dbReference>
<dbReference type="AlphaFoldDB" id="A0A4Y2UNN1"/>
<reference evidence="1 2" key="1">
    <citation type="journal article" date="2019" name="Sci. Rep.">
        <title>Orb-weaving spider Araneus ventricosus genome elucidates the spidroin gene catalogue.</title>
        <authorList>
            <person name="Kono N."/>
            <person name="Nakamura H."/>
            <person name="Ohtoshi R."/>
            <person name="Moran D.A.P."/>
            <person name="Shinohara A."/>
            <person name="Yoshida Y."/>
            <person name="Fujiwara M."/>
            <person name="Mori M."/>
            <person name="Tomita M."/>
            <person name="Arakawa K."/>
        </authorList>
    </citation>
    <scope>NUCLEOTIDE SEQUENCE [LARGE SCALE GENOMIC DNA]</scope>
</reference>
<gene>
    <name evidence="1" type="ORF">AVEN_157240_1</name>
</gene>
<name>A0A4Y2UNN1_ARAVE</name>
<keyword evidence="2" id="KW-1185">Reference proteome</keyword>
<proteinExistence type="predicted"/>
<organism evidence="1 2">
    <name type="scientific">Araneus ventricosus</name>
    <name type="common">Orbweaver spider</name>
    <name type="synonym">Epeira ventricosa</name>
    <dbReference type="NCBI Taxonomy" id="182803"/>
    <lineage>
        <taxon>Eukaryota</taxon>
        <taxon>Metazoa</taxon>
        <taxon>Ecdysozoa</taxon>
        <taxon>Arthropoda</taxon>
        <taxon>Chelicerata</taxon>
        <taxon>Arachnida</taxon>
        <taxon>Araneae</taxon>
        <taxon>Araneomorphae</taxon>
        <taxon>Entelegynae</taxon>
        <taxon>Araneoidea</taxon>
        <taxon>Araneidae</taxon>
        <taxon>Araneus</taxon>
    </lineage>
</organism>
<comment type="caution">
    <text evidence="1">The sequence shown here is derived from an EMBL/GenBank/DDBJ whole genome shotgun (WGS) entry which is preliminary data.</text>
</comment>
<dbReference type="EMBL" id="BGPR01037528">
    <property type="protein sequence ID" value="GBO13147.1"/>
    <property type="molecule type" value="Genomic_DNA"/>
</dbReference>
<evidence type="ECO:0000313" key="2">
    <source>
        <dbReference type="Proteomes" id="UP000499080"/>
    </source>
</evidence>
<protein>
    <submittedName>
        <fullName evidence="1">Uncharacterized protein</fullName>
    </submittedName>
</protein>